<organism evidence="6 7">
    <name type="scientific">Phyllobacterium bourgognense</name>
    <dbReference type="NCBI Taxonomy" id="314236"/>
    <lineage>
        <taxon>Bacteria</taxon>
        <taxon>Pseudomonadati</taxon>
        <taxon>Pseudomonadota</taxon>
        <taxon>Alphaproteobacteria</taxon>
        <taxon>Hyphomicrobiales</taxon>
        <taxon>Phyllobacteriaceae</taxon>
        <taxon>Phyllobacterium</taxon>
    </lineage>
</organism>
<feature type="transmembrane region" description="Helical" evidence="4">
    <location>
        <begin position="331"/>
        <end position="349"/>
    </location>
</feature>
<evidence type="ECO:0000256" key="3">
    <source>
        <dbReference type="ARBA" id="ARBA00023136"/>
    </source>
</evidence>
<dbReference type="AlphaFoldDB" id="A0A368YEB5"/>
<dbReference type="SUPFAM" id="SSF103473">
    <property type="entry name" value="MFS general substrate transporter"/>
    <property type="match status" value="1"/>
</dbReference>
<accession>A0A368YEB5</accession>
<dbReference type="PANTHER" id="PTHR23521:SF3">
    <property type="entry name" value="MFS TRANSPORTER"/>
    <property type="match status" value="1"/>
</dbReference>
<feature type="transmembrane region" description="Helical" evidence="4">
    <location>
        <begin position="361"/>
        <end position="380"/>
    </location>
</feature>
<dbReference type="EMBL" id="QPJM01000040">
    <property type="protein sequence ID" value="RCW77676.1"/>
    <property type="molecule type" value="Genomic_DNA"/>
</dbReference>
<feature type="domain" description="Major facilitator superfamily (MFS) profile" evidence="5">
    <location>
        <begin position="12"/>
        <end position="387"/>
    </location>
</feature>
<dbReference type="InterPro" id="IPR020846">
    <property type="entry name" value="MFS_dom"/>
</dbReference>
<dbReference type="GO" id="GO:0022857">
    <property type="term" value="F:transmembrane transporter activity"/>
    <property type="evidence" value="ECO:0007669"/>
    <property type="project" value="InterPro"/>
</dbReference>
<keyword evidence="3 4" id="KW-0472">Membrane</keyword>
<evidence type="ECO:0000256" key="2">
    <source>
        <dbReference type="ARBA" id="ARBA00022989"/>
    </source>
</evidence>
<feature type="transmembrane region" description="Helical" evidence="4">
    <location>
        <begin position="112"/>
        <end position="132"/>
    </location>
</feature>
<feature type="transmembrane region" description="Helical" evidence="4">
    <location>
        <begin position="51"/>
        <end position="71"/>
    </location>
</feature>
<evidence type="ECO:0000259" key="5">
    <source>
        <dbReference type="PROSITE" id="PS50850"/>
    </source>
</evidence>
<dbReference type="GO" id="GO:0005886">
    <property type="term" value="C:plasma membrane"/>
    <property type="evidence" value="ECO:0007669"/>
    <property type="project" value="TreeGrafter"/>
</dbReference>
<proteinExistence type="predicted"/>
<evidence type="ECO:0000256" key="1">
    <source>
        <dbReference type="ARBA" id="ARBA00022692"/>
    </source>
</evidence>
<feature type="transmembrane region" description="Helical" evidence="4">
    <location>
        <begin position="144"/>
        <end position="162"/>
    </location>
</feature>
<dbReference type="InterPro" id="IPR047200">
    <property type="entry name" value="MFS_YcaD-like"/>
</dbReference>
<dbReference type="Pfam" id="PF07690">
    <property type="entry name" value="MFS_1"/>
    <property type="match status" value="1"/>
</dbReference>
<dbReference type="RefSeq" id="WP_114433047.1">
    <property type="nucleotide sequence ID" value="NZ_QPJM01000040.1"/>
</dbReference>
<comment type="caution">
    <text evidence="6">The sequence shown here is derived from an EMBL/GenBank/DDBJ whole genome shotgun (WGS) entry which is preliminary data.</text>
</comment>
<name>A0A368YEB5_9HYPH</name>
<keyword evidence="2 4" id="KW-1133">Transmembrane helix</keyword>
<dbReference type="Gene3D" id="1.20.1250.20">
    <property type="entry name" value="MFS general substrate transporter like domains"/>
    <property type="match status" value="2"/>
</dbReference>
<feature type="transmembrane region" description="Helical" evidence="4">
    <location>
        <begin position="207"/>
        <end position="225"/>
    </location>
</feature>
<dbReference type="InterPro" id="IPR036259">
    <property type="entry name" value="MFS_trans_sf"/>
</dbReference>
<gene>
    <name evidence="6" type="ORF">C7476_14015</name>
</gene>
<protein>
    <submittedName>
        <fullName evidence="6">Putative MFS family arabinose efflux permease</fullName>
    </submittedName>
</protein>
<reference evidence="6 7" key="1">
    <citation type="submission" date="2018-07" db="EMBL/GenBank/DDBJ databases">
        <title>Genomic Encyclopedia of Type Strains, Phase III (KMG-III): the genomes of soil and plant-associated and newly described type strains.</title>
        <authorList>
            <person name="Whitman W."/>
        </authorList>
    </citation>
    <scope>NUCLEOTIDE SEQUENCE [LARGE SCALE GENOMIC DNA]</scope>
    <source>
        <strain evidence="6 7">31-25a</strain>
    </source>
</reference>
<feature type="transmembrane region" description="Helical" evidence="4">
    <location>
        <begin position="300"/>
        <end position="319"/>
    </location>
</feature>
<dbReference type="OrthoDB" id="9797524at2"/>
<feature type="transmembrane region" description="Helical" evidence="4">
    <location>
        <begin position="12"/>
        <end position="31"/>
    </location>
</feature>
<keyword evidence="1 4" id="KW-0812">Transmembrane</keyword>
<evidence type="ECO:0000313" key="7">
    <source>
        <dbReference type="Proteomes" id="UP000253324"/>
    </source>
</evidence>
<dbReference type="Proteomes" id="UP000253324">
    <property type="component" value="Unassembled WGS sequence"/>
</dbReference>
<sequence length="387" mass="40747">MTNDELQIQSNAQPWPALAGIIATVSVFAIAQGLSYPLLSFILQRQGMSPGTIGLSAAMTPLGFILSAPLIPWLSRRFGAGRTALSCAGLAALLLALIGWQQNVLLWFPLRFLLGFAVNPLYVISETWMIALTPPAKRGRIMGVYTSVISAGFALGPLTLTVVGTHGWPPFLVGITAFVLCGLCLLRVLPKLPEFDNGHTQQASVRGFVAQAPLLLFAVFSAAAFEQVTLALMSTYGQGYGSPEARISTLLAVFVAGNVALQVPLGMLAERQGSKRALRFCALTTALGCLLLPLSFNSVFVWPIAFVWGATSFGIYTMALIELGERFSGSMLMAGNAGFAMVWGVGGIAGPPVTGAVMELVGIQGFALTLGLLCLALAAAQGIQGRR</sequence>
<feature type="transmembrane region" description="Helical" evidence="4">
    <location>
        <begin position="83"/>
        <end position="100"/>
    </location>
</feature>
<dbReference type="InterPro" id="IPR011701">
    <property type="entry name" value="MFS"/>
</dbReference>
<dbReference type="PROSITE" id="PS50850">
    <property type="entry name" value="MFS"/>
    <property type="match status" value="1"/>
</dbReference>
<evidence type="ECO:0000256" key="4">
    <source>
        <dbReference type="SAM" id="Phobius"/>
    </source>
</evidence>
<feature type="transmembrane region" description="Helical" evidence="4">
    <location>
        <begin position="277"/>
        <end position="294"/>
    </location>
</feature>
<dbReference type="CDD" id="cd17477">
    <property type="entry name" value="MFS_YcaD_like"/>
    <property type="match status" value="1"/>
</dbReference>
<feature type="transmembrane region" description="Helical" evidence="4">
    <location>
        <begin position="168"/>
        <end position="186"/>
    </location>
</feature>
<evidence type="ECO:0000313" key="6">
    <source>
        <dbReference type="EMBL" id="RCW77676.1"/>
    </source>
</evidence>
<dbReference type="PANTHER" id="PTHR23521">
    <property type="entry name" value="TRANSPORTER MFS SUPERFAMILY"/>
    <property type="match status" value="1"/>
</dbReference>
<feature type="transmembrane region" description="Helical" evidence="4">
    <location>
        <begin position="245"/>
        <end position="265"/>
    </location>
</feature>
<keyword evidence="7" id="KW-1185">Reference proteome</keyword>